<gene>
    <name evidence="2" type="ORF">PGLA1383_LOCUS49843</name>
</gene>
<dbReference type="Proteomes" id="UP000654075">
    <property type="component" value="Unassembled WGS sequence"/>
</dbReference>
<evidence type="ECO:0000313" key="3">
    <source>
        <dbReference type="Proteomes" id="UP000654075"/>
    </source>
</evidence>
<feature type="non-terminal residue" evidence="2">
    <location>
        <position position="1"/>
    </location>
</feature>
<protein>
    <submittedName>
        <fullName evidence="2">Uncharacterized protein</fullName>
    </submittedName>
</protein>
<accession>A0A813H910</accession>
<evidence type="ECO:0000256" key="1">
    <source>
        <dbReference type="SAM" id="MobiDB-lite"/>
    </source>
</evidence>
<reference evidence="2" key="1">
    <citation type="submission" date="2021-02" db="EMBL/GenBank/DDBJ databases">
        <authorList>
            <person name="Dougan E. K."/>
            <person name="Rhodes N."/>
            <person name="Thang M."/>
            <person name="Chan C."/>
        </authorList>
    </citation>
    <scope>NUCLEOTIDE SEQUENCE</scope>
</reference>
<proteinExistence type="predicted"/>
<dbReference type="EMBL" id="CAJNNV010030928">
    <property type="protein sequence ID" value="CAE8634168.1"/>
    <property type="molecule type" value="Genomic_DNA"/>
</dbReference>
<keyword evidence="3" id="KW-1185">Reference proteome</keyword>
<evidence type="ECO:0000313" key="2">
    <source>
        <dbReference type="EMBL" id="CAE8634168.1"/>
    </source>
</evidence>
<organism evidence="2 3">
    <name type="scientific">Polarella glacialis</name>
    <name type="common">Dinoflagellate</name>
    <dbReference type="NCBI Taxonomy" id="89957"/>
    <lineage>
        <taxon>Eukaryota</taxon>
        <taxon>Sar</taxon>
        <taxon>Alveolata</taxon>
        <taxon>Dinophyceae</taxon>
        <taxon>Suessiales</taxon>
        <taxon>Suessiaceae</taxon>
        <taxon>Polarella</taxon>
    </lineage>
</organism>
<name>A0A813H910_POLGL</name>
<feature type="region of interest" description="Disordered" evidence="1">
    <location>
        <begin position="1"/>
        <end position="35"/>
    </location>
</feature>
<feature type="non-terminal residue" evidence="2">
    <location>
        <position position="105"/>
    </location>
</feature>
<sequence length="105" mass="11349">AVLTQPMGRSVSSSSGPPKDGARESSEEPEMEGSGALSGLGHCVACVASFLPLAEVLATRACSREPLQWATQRGDSEHGLQHWVHVRIRARLWMRRLEDVLAGTK</sequence>
<dbReference type="AlphaFoldDB" id="A0A813H910"/>
<comment type="caution">
    <text evidence="2">The sequence shown here is derived from an EMBL/GenBank/DDBJ whole genome shotgun (WGS) entry which is preliminary data.</text>
</comment>